<organism evidence="1 2">
    <name type="scientific">Eiseniibacteriota bacterium</name>
    <dbReference type="NCBI Taxonomy" id="2212470"/>
    <lineage>
        <taxon>Bacteria</taxon>
        <taxon>Candidatus Eiseniibacteriota</taxon>
    </lineage>
</organism>
<protein>
    <submittedName>
        <fullName evidence="1">Addiction module toxin RelE</fullName>
    </submittedName>
</protein>
<proteinExistence type="predicted"/>
<gene>
    <name evidence="1" type="ORF">HKN21_06565</name>
</gene>
<comment type="caution">
    <text evidence="1">The sequence shown here is derived from an EMBL/GenBank/DDBJ whole genome shotgun (WGS) entry which is preliminary data.</text>
</comment>
<accession>A0A7Y2EAJ4</accession>
<dbReference type="EMBL" id="JABDJR010000248">
    <property type="protein sequence ID" value="NNF06405.1"/>
    <property type="molecule type" value="Genomic_DNA"/>
</dbReference>
<dbReference type="AlphaFoldDB" id="A0A7Y2EAJ4"/>
<dbReference type="Pfam" id="PF05973">
    <property type="entry name" value="Gp49"/>
    <property type="match status" value="1"/>
</dbReference>
<dbReference type="Proteomes" id="UP000547674">
    <property type="component" value="Unassembled WGS sequence"/>
</dbReference>
<evidence type="ECO:0000313" key="2">
    <source>
        <dbReference type="Proteomes" id="UP000547674"/>
    </source>
</evidence>
<dbReference type="InterPro" id="IPR009241">
    <property type="entry name" value="HigB-like"/>
</dbReference>
<evidence type="ECO:0000313" key="1">
    <source>
        <dbReference type="EMBL" id="NNF06405.1"/>
    </source>
</evidence>
<reference evidence="1 2" key="1">
    <citation type="submission" date="2020-03" db="EMBL/GenBank/DDBJ databases">
        <title>Metabolic flexibility allows generalist bacteria to become dominant in a frequently disturbed ecosystem.</title>
        <authorList>
            <person name="Chen Y.-J."/>
            <person name="Leung P.M."/>
            <person name="Bay S.K."/>
            <person name="Hugenholtz P."/>
            <person name="Kessler A.J."/>
            <person name="Shelley G."/>
            <person name="Waite D.W."/>
            <person name="Cook P.L."/>
            <person name="Greening C."/>
        </authorList>
    </citation>
    <scope>NUCLEOTIDE SEQUENCE [LARGE SCALE GENOMIC DNA]</scope>
    <source>
        <strain evidence="1">SS_bin_28</strain>
    </source>
</reference>
<sequence>MVTDKPLVWVGSSRKDVQVLPEDVKDVFGFALRYAQRGQKHPKAKPLRGFGGAGVLEVVENHDGDTFRAVYTVRFADTVYVLHVFQKKSKSGIKTPDRELEVIRKRLRLVIEERENG</sequence>
<name>A0A7Y2EAJ4_UNCEI</name>